<protein>
    <submittedName>
        <fullName evidence="1">Uncharacterized protein</fullName>
    </submittedName>
</protein>
<dbReference type="EMBL" id="UOFB01000349">
    <property type="protein sequence ID" value="VAW49376.1"/>
    <property type="molecule type" value="Genomic_DNA"/>
</dbReference>
<sequence length="78" mass="9033">MNLIMSKETFIVETLRQAHIDNREGYCELGFLRVEASTMEEAEVKAEAFIKDQEKEGSFEIQVGNLIFVLFEITIYLL</sequence>
<accession>A0A3B0WYF1</accession>
<evidence type="ECO:0000313" key="1">
    <source>
        <dbReference type="EMBL" id="VAW49376.1"/>
    </source>
</evidence>
<dbReference type="AlphaFoldDB" id="A0A3B0WYF1"/>
<name>A0A3B0WYF1_9ZZZZ</name>
<organism evidence="1">
    <name type="scientific">hydrothermal vent metagenome</name>
    <dbReference type="NCBI Taxonomy" id="652676"/>
    <lineage>
        <taxon>unclassified sequences</taxon>
        <taxon>metagenomes</taxon>
        <taxon>ecological metagenomes</taxon>
    </lineage>
</organism>
<reference evidence="1" key="1">
    <citation type="submission" date="2018-06" db="EMBL/GenBank/DDBJ databases">
        <authorList>
            <person name="Zhirakovskaya E."/>
        </authorList>
    </citation>
    <scope>NUCLEOTIDE SEQUENCE</scope>
</reference>
<gene>
    <name evidence="1" type="ORF">MNBD_GAMMA04-1410</name>
</gene>
<proteinExistence type="predicted"/>